<dbReference type="Gene3D" id="3.40.50.300">
    <property type="entry name" value="P-loop containing nucleotide triphosphate hydrolases"/>
    <property type="match status" value="1"/>
</dbReference>
<dbReference type="InterPro" id="IPR019734">
    <property type="entry name" value="TPR_rpt"/>
</dbReference>
<feature type="domain" description="Heterokaryon incompatibility" evidence="2">
    <location>
        <begin position="25"/>
        <end position="113"/>
    </location>
</feature>
<protein>
    <submittedName>
        <fullName evidence="4">HET-domain-containing protein</fullName>
    </submittedName>
</protein>
<accession>A0A9P4H4W0</accession>
<dbReference type="Pfam" id="PF25000">
    <property type="entry name" value="DUF7779"/>
    <property type="match status" value="1"/>
</dbReference>
<dbReference type="OrthoDB" id="1658288at2759"/>
<feature type="domain" description="DUF7779" evidence="3">
    <location>
        <begin position="547"/>
        <end position="619"/>
    </location>
</feature>
<keyword evidence="1" id="KW-0802">TPR repeat</keyword>
<evidence type="ECO:0000256" key="1">
    <source>
        <dbReference type="PROSITE-ProRule" id="PRU00339"/>
    </source>
</evidence>
<dbReference type="PROSITE" id="PS50005">
    <property type="entry name" value="TPR"/>
    <property type="match status" value="1"/>
</dbReference>
<comment type="caution">
    <text evidence="4">The sequence shown here is derived from an EMBL/GenBank/DDBJ whole genome shotgun (WGS) entry which is preliminary data.</text>
</comment>
<organism evidence="4 5">
    <name type="scientific">Setomelanomma holmii</name>
    <dbReference type="NCBI Taxonomy" id="210430"/>
    <lineage>
        <taxon>Eukaryota</taxon>
        <taxon>Fungi</taxon>
        <taxon>Dikarya</taxon>
        <taxon>Ascomycota</taxon>
        <taxon>Pezizomycotina</taxon>
        <taxon>Dothideomycetes</taxon>
        <taxon>Pleosporomycetidae</taxon>
        <taxon>Pleosporales</taxon>
        <taxon>Pleosporineae</taxon>
        <taxon>Phaeosphaeriaceae</taxon>
        <taxon>Setomelanomma</taxon>
    </lineage>
</organism>
<name>A0A9P4H4W0_9PLEO</name>
<dbReference type="Pfam" id="PF06985">
    <property type="entry name" value="HET"/>
    <property type="match status" value="1"/>
</dbReference>
<dbReference type="SUPFAM" id="SSF48452">
    <property type="entry name" value="TPR-like"/>
    <property type="match status" value="1"/>
</dbReference>
<gene>
    <name evidence="4" type="ORF">EK21DRAFT_91355</name>
</gene>
<dbReference type="PANTHER" id="PTHR10622">
    <property type="entry name" value="HET DOMAIN-CONTAINING PROTEIN"/>
    <property type="match status" value="1"/>
</dbReference>
<keyword evidence="5" id="KW-1185">Reference proteome</keyword>
<reference evidence="4" key="1">
    <citation type="journal article" date="2020" name="Stud. Mycol.">
        <title>101 Dothideomycetes genomes: a test case for predicting lifestyles and emergence of pathogens.</title>
        <authorList>
            <person name="Haridas S."/>
            <person name="Albert R."/>
            <person name="Binder M."/>
            <person name="Bloem J."/>
            <person name="Labutti K."/>
            <person name="Salamov A."/>
            <person name="Andreopoulos B."/>
            <person name="Baker S."/>
            <person name="Barry K."/>
            <person name="Bills G."/>
            <person name="Bluhm B."/>
            <person name="Cannon C."/>
            <person name="Castanera R."/>
            <person name="Culley D."/>
            <person name="Daum C."/>
            <person name="Ezra D."/>
            <person name="Gonzalez J."/>
            <person name="Henrissat B."/>
            <person name="Kuo A."/>
            <person name="Liang C."/>
            <person name="Lipzen A."/>
            <person name="Lutzoni F."/>
            <person name="Magnuson J."/>
            <person name="Mondo S."/>
            <person name="Nolan M."/>
            <person name="Ohm R."/>
            <person name="Pangilinan J."/>
            <person name="Park H.-J."/>
            <person name="Ramirez L."/>
            <person name="Alfaro M."/>
            <person name="Sun H."/>
            <person name="Tritt A."/>
            <person name="Yoshinaga Y."/>
            <person name="Zwiers L.-H."/>
            <person name="Turgeon B."/>
            <person name="Goodwin S."/>
            <person name="Spatafora J."/>
            <person name="Crous P."/>
            <person name="Grigoriev I."/>
        </authorList>
    </citation>
    <scope>NUCLEOTIDE SEQUENCE</scope>
    <source>
        <strain evidence="4">CBS 110217</strain>
    </source>
</reference>
<dbReference type="PANTHER" id="PTHR10622:SF11">
    <property type="entry name" value="HET-DOMAIN-CONTAINING PROTEIN"/>
    <property type="match status" value="1"/>
</dbReference>
<dbReference type="AlphaFoldDB" id="A0A9P4H4W0"/>
<dbReference type="SUPFAM" id="SSF52540">
    <property type="entry name" value="P-loop containing nucleoside triphosphate hydrolases"/>
    <property type="match status" value="1"/>
</dbReference>
<dbReference type="InterPro" id="IPR027417">
    <property type="entry name" value="P-loop_NTPase"/>
</dbReference>
<dbReference type="EMBL" id="ML978224">
    <property type="protein sequence ID" value="KAF2027559.1"/>
    <property type="molecule type" value="Genomic_DNA"/>
</dbReference>
<proteinExistence type="predicted"/>
<dbReference type="Pfam" id="PF13424">
    <property type="entry name" value="TPR_12"/>
    <property type="match status" value="1"/>
</dbReference>
<evidence type="ECO:0000313" key="4">
    <source>
        <dbReference type="EMBL" id="KAF2027559.1"/>
    </source>
</evidence>
<sequence length="827" mass="92777">MRLLRRSSAGDFELRSISNDNPPPYAILSHTWIEDQEVTYNELVAGTGKNKAGYEKILFCGRRAAADGLEYFWVDTCCIDKSISHELSAAINSMFCWYQRASKCYVYLSDVAVTAEIADADACRITWEAAFRRSRWFTRGWTLQELLAPPYVEFFSKEGKRLGSRMSFEQETHQITGIPVEVLRGQSLAERSVEERMSWVAKRTTTLKEDKVYSLLGIFGVFLPLIYGEGEVYATLRLREEIHRRQERPRASNALFMVPFSRDDLFVGREDIVAKISERRAAAPTHTSMALVGLGGVGKSQIAIEYAYRVQTAEPHTLVVWIHASSPIRFRQGYRDMADKLLLPGRDDPKADMLQLVHAWLSDRRNGHWLLILDNVDDDGVFFGDDQNGAGTSTSPAQAVEAADHGRPLESFLPQTAHGTILITSRNNIAASNLVGGHGGVVEVEPMEEEVALALLHTRVPFGESSRADAKALVHVLEGIPLAITHAAAYIKTRASTTSISTYLELFRESETNQVHLLSKKEWKDIRRDHSIRHAVIATWQISFQHIQKTEQQAAELLALMSMFDKQGIPRWLLQGTTTQLDFDDALAPLLSFSLVRTEIGAQALTMHRLVQLSMRRWLEAGKELGRWVKESIQALSAAFPSGDYQTWERCKALLSHLKEVVSHTTDDKEGLGKQAACTLSAGWYMLLRGEYTAAESVSNLGTVLSRQGKYDEAEAMHRRALEGREKVLGREHPDTLTSVYHLAFLFHRQQHYSTAIGLYQRAYEGYTRALGIQHPTTAAYLSTTNLLQSMNNLKDSNKLPSALVLNLAAKHKAVAVCSLSQQLQTR</sequence>
<evidence type="ECO:0000259" key="2">
    <source>
        <dbReference type="Pfam" id="PF06985"/>
    </source>
</evidence>
<dbReference type="InterPro" id="IPR056681">
    <property type="entry name" value="DUF7779"/>
</dbReference>
<evidence type="ECO:0000313" key="5">
    <source>
        <dbReference type="Proteomes" id="UP000799777"/>
    </source>
</evidence>
<dbReference type="Gene3D" id="1.25.40.10">
    <property type="entry name" value="Tetratricopeptide repeat domain"/>
    <property type="match status" value="1"/>
</dbReference>
<evidence type="ECO:0000259" key="3">
    <source>
        <dbReference type="Pfam" id="PF25000"/>
    </source>
</evidence>
<dbReference type="InterPro" id="IPR011990">
    <property type="entry name" value="TPR-like_helical_dom_sf"/>
</dbReference>
<dbReference type="Proteomes" id="UP000799777">
    <property type="component" value="Unassembled WGS sequence"/>
</dbReference>
<dbReference type="InterPro" id="IPR010730">
    <property type="entry name" value="HET"/>
</dbReference>
<feature type="repeat" description="TPR" evidence="1">
    <location>
        <begin position="695"/>
        <end position="728"/>
    </location>
</feature>